<comment type="subcellular location">
    <subcellularLocation>
        <location evidence="1 7">Cell outer membrane</location>
        <topology evidence="1 7">Multi-pass membrane protein</topology>
    </subcellularLocation>
</comment>
<dbReference type="InterPro" id="IPR008969">
    <property type="entry name" value="CarboxyPept-like_regulatory"/>
</dbReference>
<dbReference type="InterPro" id="IPR012910">
    <property type="entry name" value="Plug_dom"/>
</dbReference>
<dbReference type="InterPro" id="IPR036942">
    <property type="entry name" value="Beta-barrel_TonB_sf"/>
</dbReference>
<keyword evidence="11" id="KW-1185">Reference proteome</keyword>
<dbReference type="InterPro" id="IPR039426">
    <property type="entry name" value="TonB-dep_rcpt-like"/>
</dbReference>
<evidence type="ECO:0000256" key="4">
    <source>
        <dbReference type="ARBA" id="ARBA00022692"/>
    </source>
</evidence>
<keyword evidence="8" id="KW-0732">Signal</keyword>
<keyword evidence="6 7" id="KW-0998">Cell outer membrane</keyword>
<accession>A0ABM9NTX7</accession>
<dbReference type="RefSeq" id="WP_348710457.1">
    <property type="nucleotide sequence ID" value="NZ_CAXIXY010000003.1"/>
</dbReference>
<dbReference type="SUPFAM" id="SSF49464">
    <property type="entry name" value="Carboxypeptidase regulatory domain-like"/>
    <property type="match status" value="1"/>
</dbReference>
<evidence type="ECO:0000256" key="1">
    <source>
        <dbReference type="ARBA" id="ARBA00004571"/>
    </source>
</evidence>
<keyword evidence="5 7" id="KW-0472">Membrane</keyword>
<dbReference type="InterPro" id="IPR023996">
    <property type="entry name" value="TonB-dep_OMP_SusC/RagA"/>
</dbReference>
<evidence type="ECO:0000256" key="3">
    <source>
        <dbReference type="ARBA" id="ARBA00022452"/>
    </source>
</evidence>
<name>A0ABM9NTX7_9FLAO</name>
<evidence type="ECO:0000256" key="7">
    <source>
        <dbReference type="PROSITE-ProRule" id="PRU01360"/>
    </source>
</evidence>
<feature type="signal peptide" evidence="8">
    <location>
        <begin position="1"/>
        <end position="21"/>
    </location>
</feature>
<dbReference type="Gene3D" id="2.170.130.10">
    <property type="entry name" value="TonB-dependent receptor, plug domain"/>
    <property type="match status" value="1"/>
</dbReference>
<sequence>MDLKFKLTLLLALLMSIVTNAQSTFSVSGTVTSDADKQALPGVSILNVETKKGASTDFDGKYSISVSSGDVLEFSFLGFKTKRITITNQTTVNVALSEDSNTLDEVVVVGYGTQKKSHLTGAISKVKNEKLDQIAVSRIDDALVGQVSGVQIAATEGEAGSDPTIRIRGIGSITGELSPLIVVDGLVVDNDYLSALDMNSVDSFEILKDAASTAIYGSRGARGVIMITTKQGKDGKPKFSYNTFSGFKTARQSDAYYLTVAETAAAELAATGTLSDRTRYKQLIGVDTNWQDIIFDGGIITNHSFSVRGGSKNTKYSASLNYLHDEGVLLTDDFKKYNFNLKVDTKVSDKLSLGFRVTPTFTDRRRFDGSTHDILRQPSWLPVYLDENTIQFVNRFRDNGKYANVQVGDYAIQRMFDDYDLVNGMPDDGSDGTISGTDISNTSNTNPAAKVLERDRTDDKFKIFGSMFAKYKFNDWLSFRTSLGGDFQHTKNRRWQGVEAHRNGAANTQLDLANTNRYHFVTENYFTIDKAFGDHEISAVVGMGAESWRTEINASSGGGYTSDLIQTLSAADPTTITSFSQDYEERLISYFGRLNYSFKDGKYLASLSLRTDGSSVFGPNNKYGFFPAASIGWGLHKEDFLSEVDAIKTLKLRVSYGVTGNKDLRTFPRNFQVESYPYLALLGPSSAVFDGGTLSNGINPLNVANPDLRWEKSIEFNPGIDFGLFNNVITGSFDYYIKRSEDLIIDNPISYTTGQASSLINIGQVENKGFEVELRSRNIVNENFRWTSTLIASRNENTLLDFADSNGQIQNVDSKRAAEWINLVGNPISSFYGWVVDEEIPLEFINDPYHPIGAQAQDVYVKDLNGDGIIDDDDKTILGDPYPDLVWSFANNFNIGNVDVSFMFQGSHGAQVRNMGDQYIYNHFNSAQDYISATTPNQEFIREKIFTNHIIQDASYIALRNVNIGYNFNYDLLDRVGLSSARVYVTGQNLLYITADDYTGFNPESINTTVPGTYGYQRAGSPVFSTVSLGVNIEF</sequence>
<reference evidence="10 11" key="1">
    <citation type="submission" date="2024-05" db="EMBL/GenBank/DDBJ databases">
        <authorList>
            <person name="Duchaud E."/>
        </authorList>
    </citation>
    <scope>NUCLEOTIDE SEQUENCE [LARGE SCALE GENOMIC DNA]</scope>
    <source>
        <strain evidence="10">Ena-SAMPLE-TAB-13-05-2024-13:56:06:370-140302</strain>
    </source>
</reference>
<dbReference type="PROSITE" id="PS52016">
    <property type="entry name" value="TONB_DEPENDENT_REC_3"/>
    <property type="match status" value="1"/>
</dbReference>
<dbReference type="EMBL" id="CAXIXY010000003">
    <property type="protein sequence ID" value="CAL2078878.1"/>
    <property type="molecule type" value="Genomic_DNA"/>
</dbReference>
<evidence type="ECO:0000256" key="2">
    <source>
        <dbReference type="ARBA" id="ARBA00022448"/>
    </source>
</evidence>
<dbReference type="Gene3D" id="2.40.170.20">
    <property type="entry name" value="TonB-dependent receptor, beta-barrel domain"/>
    <property type="match status" value="1"/>
</dbReference>
<evidence type="ECO:0000256" key="6">
    <source>
        <dbReference type="ARBA" id="ARBA00023237"/>
    </source>
</evidence>
<dbReference type="Pfam" id="PF07715">
    <property type="entry name" value="Plug"/>
    <property type="match status" value="1"/>
</dbReference>
<evidence type="ECO:0000256" key="8">
    <source>
        <dbReference type="SAM" id="SignalP"/>
    </source>
</evidence>
<keyword evidence="3 7" id="KW-1134">Transmembrane beta strand</keyword>
<protein>
    <submittedName>
        <fullName evidence="10">TonB-dependent starch-binding outer membrane protein SusC</fullName>
    </submittedName>
</protein>
<evidence type="ECO:0000313" key="11">
    <source>
        <dbReference type="Proteomes" id="UP001497416"/>
    </source>
</evidence>
<dbReference type="Gene3D" id="2.60.40.1120">
    <property type="entry name" value="Carboxypeptidase-like, regulatory domain"/>
    <property type="match status" value="1"/>
</dbReference>
<gene>
    <name evidence="10" type="ORF">T190607A01A_10770</name>
</gene>
<dbReference type="SUPFAM" id="SSF56935">
    <property type="entry name" value="Porins"/>
    <property type="match status" value="1"/>
</dbReference>
<dbReference type="Proteomes" id="UP001497416">
    <property type="component" value="Unassembled WGS sequence"/>
</dbReference>
<keyword evidence="2 7" id="KW-0813">Transport</keyword>
<proteinExistence type="inferred from homology"/>
<feature type="chain" id="PRO_5045903008" evidence="8">
    <location>
        <begin position="22"/>
        <end position="1035"/>
    </location>
</feature>
<comment type="similarity">
    <text evidence="7">Belongs to the TonB-dependent receptor family.</text>
</comment>
<evidence type="ECO:0000256" key="5">
    <source>
        <dbReference type="ARBA" id="ARBA00023136"/>
    </source>
</evidence>
<evidence type="ECO:0000259" key="9">
    <source>
        <dbReference type="Pfam" id="PF07715"/>
    </source>
</evidence>
<dbReference type="Pfam" id="PF13715">
    <property type="entry name" value="CarbopepD_reg_2"/>
    <property type="match status" value="1"/>
</dbReference>
<dbReference type="NCBIfam" id="TIGR04057">
    <property type="entry name" value="SusC_RagA_signa"/>
    <property type="match status" value="1"/>
</dbReference>
<dbReference type="InterPro" id="IPR023997">
    <property type="entry name" value="TonB-dep_OMP_SusC/RagA_CS"/>
</dbReference>
<keyword evidence="4 7" id="KW-0812">Transmembrane</keyword>
<dbReference type="InterPro" id="IPR037066">
    <property type="entry name" value="Plug_dom_sf"/>
</dbReference>
<evidence type="ECO:0000313" key="10">
    <source>
        <dbReference type="EMBL" id="CAL2078878.1"/>
    </source>
</evidence>
<dbReference type="NCBIfam" id="TIGR04056">
    <property type="entry name" value="OMP_RagA_SusC"/>
    <property type="match status" value="1"/>
</dbReference>
<comment type="caution">
    <text evidence="10">The sequence shown here is derived from an EMBL/GenBank/DDBJ whole genome shotgun (WGS) entry which is preliminary data.</text>
</comment>
<organism evidence="10 11">
    <name type="scientific">Tenacibaculum platacis</name>
    <dbReference type="NCBI Taxonomy" id="3137852"/>
    <lineage>
        <taxon>Bacteria</taxon>
        <taxon>Pseudomonadati</taxon>
        <taxon>Bacteroidota</taxon>
        <taxon>Flavobacteriia</taxon>
        <taxon>Flavobacteriales</taxon>
        <taxon>Flavobacteriaceae</taxon>
        <taxon>Tenacibaculum</taxon>
    </lineage>
</organism>
<feature type="domain" description="TonB-dependent receptor plug" evidence="9">
    <location>
        <begin position="116"/>
        <end position="224"/>
    </location>
</feature>